<evidence type="ECO:0000313" key="2">
    <source>
        <dbReference type="Proteomes" id="UP001148662"/>
    </source>
</evidence>
<keyword evidence="2" id="KW-1185">Reference proteome</keyword>
<proteinExistence type="predicted"/>
<name>A0ACC1T6G5_9APHY</name>
<protein>
    <submittedName>
        <fullName evidence="1">Uncharacterized protein</fullName>
    </submittedName>
</protein>
<comment type="caution">
    <text evidence="1">The sequence shown here is derived from an EMBL/GenBank/DDBJ whole genome shotgun (WGS) entry which is preliminary data.</text>
</comment>
<dbReference type="Proteomes" id="UP001148662">
    <property type="component" value="Unassembled WGS sequence"/>
</dbReference>
<sequence length="975" mass="105306">MAPAWLVLAAALAFLPHLLVKAGRHVGRLSAFRQAHAHIEAAGDWAYLGCYTDNSSVPVMTHEAYVNSASMTIEGCFYFCSSYAYAGLKGSHECYCANGFAHDRKDAPASDCNMPCAGNTHEFCGSADRLRLYSRSDSSTSLASHVSVPSVGLWESLGCYADSTIGRILRYSTKISNLTVERCETACYDAGYQLAGVEHSDECHCDNNFQDGGMSASMDDCNMPCVGNSSEICGGANRINVYIYTAHVHHDSDSLFPRGEDTSIGPSPVTSGLPPPWEYAACYIDNADGRVFSYEAPDDQNLTIESCIQTCSSQNYTLAGAEYSGELFSKSMFYISSWKLTLFPLLTTPTVACLAEETRRKRAVDRTGCRQVYSSTPTVTIYPVPTVQTTGLPGSWSYQGCLEEPSGSRVFPYQIINTDNNTIDACLNQCGLFGYPAAGLEYSNECWCGDISDTSASPGFAPESDCSMACSGDPVHLCGGGDRLQFLVPGVVVPLLVTLGINNKVAFLEKFGTSEFNNSTGAYELDLTLVNNFTLAWRTMHVKSDVFCSASIVLPDKAARQLNIGGWSANSLEGIRLYTPDGSPGVNGTNDWEENWNELHLQQGRWYPSALLLSNGSILVVGGEIGSNGPPQPSLEILPQPAGGPTWMFLDYLNRTDPNNLYPFLHVLPSGRIFIGYYNEARILDPVSLQTVQVLPNIPGSVTSFLAGRTYPNEGTAVMLPQSAPYTDPVTILICGGSNFGIALDNCVSIQPEVSNPTWTIERMPSKRVMTCIAALPDGTYLIVNGAQQGVAGFGLASDPNFNALLYDPTQPFGQRFSILNSTIVARLYHSEATLLYDGRVLISGSDPQTPGFPEEMRVEVYIPPYLTQGRTQPNFTISETDWEYGGTYSITVTLHYGTTSTMKVSLVAATSSTHGNAMGGRVIFPQFNCILNAGISSSSSTAQHRHTRNGSASGGDPAQLGNWPPYPDFTLPGV</sequence>
<reference evidence="1" key="1">
    <citation type="submission" date="2022-07" db="EMBL/GenBank/DDBJ databases">
        <title>Genome Sequence of Phlebia brevispora.</title>
        <authorList>
            <person name="Buettner E."/>
        </authorList>
    </citation>
    <scope>NUCLEOTIDE SEQUENCE</scope>
    <source>
        <strain evidence="1">MPL23</strain>
    </source>
</reference>
<dbReference type="EMBL" id="JANHOG010000460">
    <property type="protein sequence ID" value="KAJ3554136.1"/>
    <property type="molecule type" value="Genomic_DNA"/>
</dbReference>
<organism evidence="1 2">
    <name type="scientific">Phlebia brevispora</name>
    <dbReference type="NCBI Taxonomy" id="194682"/>
    <lineage>
        <taxon>Eukaryota</taxon>
        <taxon>Fungi</taxon>
        <taxon>Dikarya</taxon>
        <taxon>Basidiomycota</taxon>
        <taxon>Agaricomycotina</taxon>
        <taxon>Agaricomycetes</taxon>
        <taxon>Polyporales</taxon>
        <taxon>Meruliaceae</taxon>
        <taxon>Phlebia</taxon>
    </lineage>
</organism>
<evidence type="ECO:0000313" key="1">
    <source>
        <dbReference type="EMBL" id="KAJ3554136.1"/>
    </source>
</evidence>
<accession>A0ACC1T6G5</accession>
<gene>
    <name evidence="1" type="ORF">NM688_g3263</name>
</gene>